<proteinExistence type="predicted"/>
<feature type="domain" description="Phorbol-ester/DAG-type" evidence="5">
    <location>
        <begin position="595"/>
        <end position="644"/>
    </location>
</feature>
<dbReference type="InterPro" id="IPR001965">
    <property type="entry name" value="Znf_PHD"/>
</dbReference>
<dbReference type="AlphaFoldDB" id="A0AAP0CDI2"/>
<name>A0AAP0CDI2_9ASTR</name>
<dbReference type="InterPro" id="IPR046349">
    <property type="entry name" value="C1-like_sf"/>
</dbReference>
<evidence type="ECO:0000256" key="4">
    <source>
        <dbReference type="ARBA" id="ARBA00022833"/>
    </source>
</evidence>
<keyword evidence="2" id="KW-0677">Repeat</keyword>
<organism evidence="6 7">
    <name type="scientific">Deinandra increscens subsp. villosa</name>
    <dbReference type="NCBI Taxonomy" id="3103831"/>
    <lineage>
        <taxon>Eukaryota</taxon>
        <taxon>Viridiplantae</taxon>
        <taxon>Streptophyta</taxon>
        <taxon>Embryophyta</taxon>
        <taxon>Tracheophyta</taxon>
        <taxon>Spermatophyta</taxon>
        <taxon>Magnoliopsida</taxon>
        <taxon>eudicotyledons</taxon>
        <taxon>Gunneridae</taxon>
        <taxon>Pentapetalae</taxon>
        <taxon>asterids</taxon>
        <taxon>campanulids</taxon>
        <taxon>Asterales</taxon>
        <taxon>Asteraceae</taxon>
        <taxon>Asteroideae</taxon>
        <taxon>Heliantheae alliance</taxon>
        <taxon>Madieae</taxon>
        <taxon>Madiinae</taxon>
        <taxon>Deinandra</taxon>
    </lineage>
</organism>
<dbReference type="PANTHER" id="PTHR32410:SF161">
    <property type="entry name" value="DC1, ZINC FINGER, RING_FYVE_PHD-TYPE-RELATED"/>
    <property type="match status" value="1"/>
</dbReference>
<dbReference type="GO" id="GO:0008270">
    <property type="term" value="F:zinc ion binding"/>
    <property type="evidence" value="ECO:0007669"/>
    <property type="project" value="UniProtKB-KW"/>
</dbReference>
<dbReference type="Pfam" id="PF03107">
    <property type="entry name" value="C1_2"/>
    <property type="match status" value="4"/>
</dbReference>
<accession>A0AAP0CDI2</accession>
<dbReference type="SUPFAM" id="SSF57889">
    <property type="entry name" value="Cysteine-rich domain"/>
    <property type="match status" value="6"/>
</dbReference>
<dbReference type="EMBL" id="JBCNJP010000025">
    <property type="protein sequence ID" value="KAK9054626.1"/>
    <property type="molecule type" value="Genomic_DNA"/>
</dbReference>
<reference evidence="6 7" key="1">
    <citation type="submission" date="2024-04" db="EMBL/GenBank/DDBJ databases">
        <title>The reference genome of an endangered Asteraceae, Deinandra increscens subsp. villosa, native to the Central Coast of California.</title>
        <authorList>
            <person name="Guilliams M."/>
            <person name="Hasenstab-Lehman K."/>
            <person name="Meyer R."/>
            <person name="Mcevoy S."/>
        </authorList>
    </citation>
    <scope>NUCLEOTIDE SEQUENCE [LARGE SCALE GENOMIC DNA]</scope>
    <source>
        <tissue evidence="6">Leaf</tissue>
    </source>
</reference>
<evidence type="ECO:0000256" key="3">
    <source>
        <dbReference type="ARBA" id="ARBA00022771"/>
    </source>
</evidence>
<dbReference type="PROSITE" id="PS50081">
    <property type="entry name" value="ZF_DAG_PE_2"/>
    <property type="match status" value="2"/>
</dbReference>
<evidence type="ECO:0000256" key="1">
    <source>
        <dbReference type="ARBA" id="ARBA00022723"/>
    </source>
</evidence>
<dbReference type="SMART" id="SM00249">
    <property type="entry name" value="PHD"/>
    <property type="match status" value="5"/>
</dbReference>
<dbReference type="InterPro" id="IPR004146">
    <property type="entry name" value="DC1"/>
</dbReference>
<sequence length="644" mass="75836">MFEHEHPLNLIDLWLEQLQHDEEYGEDEEEEEEDDTSLIAKQEFRCLCFRCGEEINWFHRYYYTCYQCDYSIHKFCTELPERLQDIFHAHTLYLLQQNVSWRCDICRNHHKPDDIRYRCSKCDFDVDVNCATKRLQKNIIYHPSHIHPLFCLAKQILCECDACGKEHKGMFYHCTICCLCIYNDCAFQPKKLQIQHSTNGFFSHIHPLTLAYSFPKADQKSKFYPTCRVCNLEFLKEHLWIYKCEKCRYYTHLDCATSRSDSPPGRTTKNYEDAEHPDLIHLPFPDPSHSILKHLFSKESIYVKNTITPIISRRHHHHPLILGDAQYDDITSPTSSRIKSISFHDPIKNIQLLCDGCLRPIISKPIYVCANEDEDCNFVLHEWCSRLPTELKDHNSHPEHPLILHSKVSSKFFEVFVCHLCSLYCNGFAYCCSECNYYIDVNCAFLPKEITHTCHLNHLLSMVTTKWLYSCSMCGISIYTDYMFSCQICAFHLHTICALLIPEKATHKCDKHPMKLRYFPAENHKGDYFCEVCEEEFDPKWSFYHCDKCMQSMHTACAPSILRYETETYSAYSYAKNVYGYVNVMFGGTYNNIKVHRHPLSFIQGTASDGECDKCGYRLRYIMIFKCSNCKFAVHYNCCQRLIE</sequence>
<feature type="domain" description="Phorbol-ester/DAG-type" evidence="5">
    <location>
        <begin position="457"/>
        <end position="509"/>
    </location>
</feature>
<evidence type="ECO:0000259" key="5">
    <source>
        <dbReference type="PROSITE" id="PS50081"/>
    </source>
</evidence>
<evidence type="ECO:0000313" key="6">
    <source>
        <dbReference type="EMBL" id="KAK9054626.1"/>
    </source>
</evidence>
<protein>
    <recommendedName>
        <fullName evidence="5">Phorbol-ester/DAG-type domain-containing protein</fullName>
    </recommendedName>
</protein>
<dbReference type="SMART" id="SM00109">
    <property type="entry name" value="C1"/>
    <property type="match status" value="3"/>
</dbReference>
<comment type="caution">
    <text evidence="6">The sequence shown here is derived from an EMBL/GenBank/DDBJ whole genome shotgun (WGS) entry which is preliminary data.</text>
</comment>
<keyword evidence="1" id="KW-0479">Metal-binding</keyword>
<dbReference type="InterPro" id="IPR053192">
    <property type="entry name" value="Vacuole_Formation_Reg"/>
</dbReference>
<dbReference type="PANTHER" id="PTHR32410">
    <property type="entry name" value="CYSTEINE/HISTIDINE-RICH C1 DOMAIN FAMILY PROTEIN"/>
    <property type="match status" value="1"/>
</dbReference>
<evidence type="ECO:0000313" key="7">
    <source>
        <dbReference type="Proteomes" id="UP001408789"/>
    </source>
</evidence>
<evidence type="ECO:0000256" key="2">
    <source>
        <dbReference type="ARBA" id="ARBA00022737"/>
    </source>
</evidence>
<dbReference type="Proteomes" id="UP001408789">
    <property type="component" value="Unassembled WGS sequence"/>
</dbReference>
<keyword evidence="4" id="KW-0862">Zinc</keyword>
<keyword evidence="3" id="KW-0863">Zinc-finger</keyword>
<keyword evidence="7" id="KW-1185">Reference proteome</keyword>
<gene>
    <name evidence="6" type="ORF">SSX86_025705</name>
</gene>
<dbReference type="InterPro" id="IPR002219">
    <property type="entry name" value="PKC_DAG/PE"/>
</dbReference>